<evidence type="ECO:0000313" key="11">
    <source>
        <dbReference type="Proteomes" id="UP001341281"/>
    </source>
</evidence>
<dbReference type="InterPro" id="IPR052115">
    <property type="entry name" value="NEXT_complex_subunit_ZCCHC8"/>
</dbReference>
<dbReference type="PROSITE" id="PS50158">
    <property type="entry name" value="ZF_CCHC"/>
    <property type="match status" value="1"/>
</dbReference>
<dbReference type="GO" id="GO:0005654">
    <property type="term" value="C:nucleoplasm"/>
    <property type="evidence" value="ECO:0007669"/>
    <property type="project" value="UniProtKB-SubCell"/>
</dbReference>
<evidence type="ECO:0000256" key="7">
    <source>
        <dbReference type="PROSITE-ProRule" id="PRU00047"/>
    </source>
</evidence>
<dbReference type="EMBL" id="CP144749">
    <property type="protein sequence ID" value="WVZ74998.1"/>
    <property type="molecule type" value="Genomic_DNA"/>
</dbReference>
<evidence type="ECO:0000256" key="3">
    <source>
        <dbReference type="ARBA" id="ARBA00022723"/>
    </source>
</evidence>
<feature type="domain" description="CCHC-type" evidence="9">
    <location>
        <begin position="486"/>
        <end position="502"/>
    </location>
</feature>
<sequence>MRVIRSQVPSPNGIAIAILQLCQPLPPSPTSPSRAATEAPPLLRNLPTRAPAARLPALLGGSPCIYATAPGSQDLPLSRDRSKQGRPAPVPGCLLPGYPCIYAKLWSGRPLVLTRRGAKDIGAQGRPPPRISVLSSDRLPRKATAKRYRIGGSVVFLAQIVGNHYSSAPLVVYLPRGRMASDEFISLEAPCEADSKDAEGVDLQVEAPDVSGVEPLTSEIQPEGEAGTVGSNPEPSDGNIADTKDAEGGDLQVEAPDVSGVEPLASEIQPDEEAGTVGSNPEPSDGNLDLEEGQVEDMDLADDDVVVVTKDQLLDASAQPEISVAAVRTVIGFDVKLDNGDGAENARIYDSNSISVEEIPARGVKRARVEAKEPSVRVIYSDLTRESKRKLMELMQEWSEWQARRQHNLKEAAEDIIESGEETYYPALRVGSEKSCAVSFWVDNQARESATVDDGSVPLYDREFTLGSTPLGNSSNIERADKDDSRCFNCGSYSHALKDCPKPRDNVAISNARKQHNLKRNQSSANRVQNRYYQKRPGKFDDLKAGVLGPETRECLGIGENDPPPWLHRMRELGYPPGYLDVVDDEDKPSGITIFGDGEVKLEYEEGELPEQGVPSPPRKKMTVEFPGINAPVPENGDLWLWGSTPPQSSGRHHSSDSRDYRDRGPPSADHYSSRYHSHDRGWRSPPRYENLPADDGAWAPHSYPSRQYSGHYSSSSEMSSRHSRDRDRDRHDSRHYHHRR</sequence>
<feature type="compositionally biased region" description="Low complexity" evidence="8">
    <location>
        <begin position="706"/>
        <end position="719"/>
    </location>
</feature>
<evidence type="ECO:0000256" key="2">
    <source>
        <dbReference type="ARBA" id="ARBA00007497"/>
    </source>
</evidence>
<evidence type="ECO:0000256" key="1">
    <source>
        <dbReference type="ARBA" id="ARBA00004642"/>
    </source>
</evidence>
<name>A0AAQ3WUA9_PASNO</name>
<comment type="similarity">
    <text evidence="2">Belongs to the ZCCHC8 family.</text>
</comment>
<reference evidence="10 11" key="1">
    <citation type="submission" date="2024-02" db="EMBL/GenBank/DDBJ databases">
        <title>High-quality chromosome-scale genome assembly of Pensacola bahiagrass (Paspalum notatum Flugge var. saurae).</title>
        <authorList>
            <person name="Vega J.M."/>
            <person name="Podio M."/>
            <person name="Orjuela J."/>
            <person name="Siena L.A."/>
            <person name="Pessino S.C."/>
            <person name="Combes M.C."/>
            <person name="Mariac C."/>
            <person name="Albertini E."/>
            <person name="Pupilli F."/>
            <person name="Ortiz J.P.A."/>
            <person name="Leblanc O."/>
        </authorList>
    </citation>
    <scope>NUCLEOTIDE SEQUENCE [LARGE SCALE GENOMIC DNA]</scope>
    <source>
        <strain evidence="10">R1</strain>
        <tissue evidence="10">Leaf</tissue>
    </source>
</reference>
<comment type="subcellular location">
    <subcellularLocation>
        <location evidence="1">Nucleus</location>
        <location evidence="1">Nucleoplasm</location>
    </subcellularLocation>
</comment>
<feature type="region of interest" description="Disordered" evidence="8">
    <location>
        <begin position="635"/>
        <end position="741"/>
    </location>
</feature>
<accession>A0AAQ3WUA9</accession>
<dbReference type="GO" id="GO:0003723">
    <property type="term" value="F:RNA binding"/>
    <property type="evidence" value="ECO:0007669"/>
    <property type="project" value="TreeGrafter"/>
</dbReference>
<organism evidence="10 11">
    <name type="scientific">Paspalum notatum var. saurae</name>
    <dbReference type="NCBI Taxonomy" id="547442"/>
    <lineage>
        <taxon>Eukaryota</taxon>
        <taxon>Viridiplantae</taxon>
        <taxon>Streptophyta</taxon>
        <taxon>Embryophyta</taxon>
        <taxon>Tracheophyta</taxon>
        <taxon>Spermatophyta</taxon>
        <taxon>Magnoliopsida</taxon>
        <taxon>Liliopsida</taxon>
        <taxon>Poales</taxon>
        <taxon>Poaceae</taxon>
        <taxon>PACMAD clade</taxon>
        <taxon>Panicoideae</taxon>
        <taxon>Andropogonodae</taxon>
        <taxon>Paspaleae</taxon>
        <taxon>Paspalinae</taxon>
        <taxon>Paspalum</taxon>
    </lineage>
</organism>
<dbReference type="SMART" id="SM00581">
    <property type="entry name" value="PSP"/>
    <property type="match status" value="1"/>
</dbReference>
<feature type="region of interest" description="Disordered" evidence="8">
    <location>
        <begin position="209"/>
        <end position="246"/>
    </location>
</feature>
<dbReference type="InterPro" id="IPR001878">
    <property type="entry name" value="Znf_CCHC"/>
</dbReference>
<dbReference type="Proteomes" id="UP001341281">
    <property type="component" value="Chromosome 05"/>
</dbReference>
<dbReference type="InterPro" id="IPR006568">
    <property type="entry name" value="PSP_pro-rich"/>
</dbReference>
<evidence type="ECO:0000256" key="8">
    <source>
        <dbReference type="SAM" id="MobiDB-lite"/>
    </source>
</evidence>
<dbReference type="GO" id="GO:0008270">
    <property type="term" value="F:zinc ion binding"/>
    <property type="evidence" value="ECO:0007669"/>
    <property type="project" value="UniProtKB-KW"/>
</dbReference>
<proteinExistence type="inferred from homology"/>
<gene>
    <name evidence="10" type="ORF">U9M48_023106</name>
</gene>
<dbReference type="SUPFAM" id="SSF57756">
    <property type="entry name" value="Retrovirus zinc finger-like domains"/>
    <property type="match status" value="1"/>
</dbReference>
<evidence type="ECO:0000256" key="5">
    <source>
        <dbReference type="ARBA" id="ARBA00022833"/>
    </source>
</evidence>
<feature type="compositionally biased region" description="Basic and acidic residues" evidence="8">
    <location>
        <begin position="720"/>
        <end position="733"/>
    </location>
</feature>
<keyword evidence="5" id="KW-0862">Zinc</keyword>
<keyword evidence="11" id="KW-1185">Reference proteome</keyword>
<evidence type="ECO:0000256" key="6">
    <source>
        <dbReference type="ARBA" id="ARBA00023242"/>
    </source>
</evidence>
<protein>
    <recommendedName>
        <fullName evidence="9">CCHC-type domain-containing protein</fullName>
    </recommendedName>
</protein>
<evidence type="ECO:0000259" key="9">
    <source>
        <dbReference type="PROSITE" id="PS50158"/>
    </source>
</evidence>
<dbReference type="PANTHER" id="PTHR13316">
    <property type="entry name" value="ZINC FINGER, CCHC DOMAIN CONTAINING 8"/>
    <property type="match status" value="1"/>
</dbReference>
<dbReference type="GO" id="GO:0071013">
    <property type="term" value="C:catalytic step 2 spliceosome"/>
    <property type="evidence" value="ECO:0007669"/>
    <property type="project" value="TreeGrafter"/>
</dbReference>
<dbReference type="InterPro" id="IPR036875">
    <property type="entry name" value="Znf_CCHC_sf"/>
</dbReference>
<evidence type="ECO:0000256" key="4">
    <source>
        <dbReference type="ARBA" id="ARBA00022771"/>
    </source>
</evidence>
<evidence type="ECO:0000313" key="10">
    <source>
        <dbReference type="EMBL" id="WVZ74998.1"/>
    </source>
</evidence>
<keyword evidence="3" id="KW-0479">Metal-binding</keyword>
<keyword evidence="4 7" id="KW-0863">Zinc-finger</keyword>
<dbReference type="Pfam" id="PF04046">
    <property type="entry name" value="PSP"/>
    <property type="match status" value="1"/>
</dbReference>
<feature type="compositionally biased region" description="Basic and acidic residues" evidence="8">
    <location>
        <begin position="654"/>
        <end position="665"/>
    </location>
</feature>
<dbReference type="PANTHER" id="PTHR13316:SF0">
    <property type="entry name" value="ZINC FINGER CCHC DOMAIN-CONTAINING PROTEIN 8"/>
    <property type="match status" value="1"/>
</dbReference>
<dbReference type="AlphaFoldDB" id="A0AAQ3WUA9"/>
<keyword evidence="6" id="KW-0539">Nucleus</keyword>
<feature type="region of interest" description="Disordered" evidence="8">
    <location>
        <begin position="267"/>
        <end position="290"/>
    </location>
</feature>